<proteinExistence type="predicted"/>
<name>A0ABQ0BTQ8_9FIRM</name>
<gene>
    <name evidence="1" type="ORF">K340107D12_27010</name>
</gene>
<evidence type="ECO:0000313" key="2">
    <source>
        <dbReference type="Proteomes" id="UP001600941"/>
    </source>
</evidence>
<organism evidence="1 2">
    <name type="scientific">Blautia parvula</name>
    <dbReference type="NCBI Taxonomy" id="2877527"/>
    <lineage>
        <taxon>Bacteria</taxon>
        <taxon>Bacillati</taxon>
        <taxon>Bacillota</taxon>
        <taxon>Clostridia</taxon>
        <taxon>Lachnospirales</taxon>
        <taxon>Lachnospiraceae</taxon>
        <taxon>Blautia</taxon>
    </lineage>
</organism>
<comment type="caution">
    <text evidence="1">The sequence shown here is derived from an EMBL/GenBank/DDBJ whole genome shotgun (WGS) entry which is preliminary data.</text>
</comment>
<accession>A0ABQ0BTQ8</accession>
<dbReference type="EMBL" id="BAABZQ010000001">
    <property type="protein sequence ID" value="GAA6499885.1"/>
    <property type="molecule type" value="Genomic_DNA"/>
</dbReference>
<protein>
    <submittedName>
        <fullName evidence="1">Uncharacterized protein</fullName>
    </submittedName>
</protein>
<sequence>MQVIMDSKVSWQVNITMWGLLSNDMGTGNSRGRGRGAVSAVSEAFRWSGANLLPFTKFIANGLFTK</sequence>
<evidence type="ECO:0000313" key="1">
    <source>
        <dbReference type="EMBL" id="GAA6499885.1"/>
    </source>
</evidence>
<keyword evidence="2" id="KW-1185">Reference proteome</keyword>
<reference evidence="1 2" key="1">
    <citation type="submission" date="2024-04" db="EMBL/GenBank/DDBJ databases">
        <title>Defined microbial consortia suppress multidrug-resistant proinflammatory Enterobacteriaceae via ecological control.</title>
        <authorList>
            <person name="Furuichi M."/>
            <person name="Kawaguchi T."/>
            <person name="Pust M."/>
            <person name="Yasuma K."/>
            <person name="Plichta D."/>
            <person name="Hasegawa N."/>
            <person name="Ohya T."/>
            <person name="Bhattarai S."/>
            <person name="Sasajima S."/>
            <person name="Aoto Y."/>
            <person name="Tuganbaev T."/>
            <person name="Yaginuma M."/>
            <person name="Ueda M."/>
            <person name="Okahashi N."/>
            <person name="Amafuji K."/>
            <person name="Kiridooshi Y."/>
            <person name="Sugita K."/>
            <person name="Strazar M."/>
            <person name="Skelly A."/>
            <person name="Suda W."/>
            <person name="Hattori M."/>
            <person name="Nakamoto N."/>
            <person name="Caballero S."/>
            <person name="Norman J."/>
            <person name="Olle B."/>
            <person name="Tanoue T."/>
            <person name="Arita M."/>
            <person name="Bucci V."/>
            <person name="Atarashi K."/>
            <person name="Xavier R."/>
            <person name="Honda K."/>
        </authorList>
    </citation>
    <scope>NUCLEOTIDE SEQUENCE [LARGE SCALE GENOMIC DNA]</scope>
    <source>
        <strain evidence="2">k34-0107-D12</strain>
    </source>
</reference>
<dbReference type="Proteomes" id="UP001600941">
    <property type="component" value="Unassembled WGS sequence"/>
</dbReference>